<evidence type="ECO:0000313" key="2">
    <source>
        <dbReference type="Proteomes" id="UP000199347"/>
    </source>
</evidence>
<evidence type="ECO:0000313" key="1">
    <source>
        <dbReference type="EMBL" id="SCZ21390.1"/>
    </source>
</evidence>
<proteinExistence type="predicted"/>
<dbReference type="EMBL" id="FMVW01000001">
    <property type="protein sequence ID" value="SCZ21390.1"/>
    <property type="molecule type" value="Genomic_DNA"/>
</dbReference>
<organism evidence="1 2">
    <name type="scientific">Afifella marina DSM 2698</name>
    <dbReference type="NCBI Taxonomy" id="1120955"/>
    <lineage>
        <taxon>Bacteria</taxon>
        <taxon>Pseudomonadati</taxon>
        <taxon>Pseudomonadota</taxon>
        <taxon>Alphaproteobacteria</taxon>
        <taxon>Hyphomicrobiales</taxon>
        <taxon>Afifellaceae</taxon>
        <taxon>Afifella</taxon>
    </lineage>
</organism>
<dbReference type="Proteomes" id="UP000199347">
    <property type="component" value="Unassembled WGS sequence"/>
</dbReference>
<dbReference type="OrthoDB" id="7615137at2"/>
<protein>
    <submittedName>
        <fullName evidence="1">Uncharacterized protein</fullName>
    </submittedName>
</protein>
<dbReference type="STRING" id="1120955.SAMN03080610_00258"/>
<keyword evidence="2" id="KW-1185">Reference proteome</keyword>
<accession>A0A1G5MAG6</accession>
<sequence>MQESHLEALRDEIRAANGPSAARKAVTDIRRAFRRAKATHSGESGLRGVAPWWADVATLHTAPPATGI</sequence>
<dbReference type="RefSeq" id="WP_092809083.1">
    <property type="nucleotide sequence ID" value="NZ_FMVW01000001.1"/>
</dbReference>
<name>A0A1G5MAG6_AFIMA</name>
<dbReference type="AlphaFoldDB" id="A0A1G5MAG6"/>
<gene>
    <name evidence="1" type="ORF">SAMN03080610_00258</name>
</gene>
<reference evidence="1 2" key="1">
    <citation type="submission" date="2016-10" db="EMBL/GenBank/DDBJ databases">
        <authorList>
            <person name="de Groot N.N."/>
        </authorList>
    </citation>
    <scope>NUCLEOTIDE SEQUENCE [LARGE SCALE GENOMIC DNA]</scope>
    <source>
        <strain evidence="1 2">DSM 2698</strain>
    </source>
</reference>